<reference evidence="5 6" key="1">
    <citation type="submission" date="2015-05" db="EMBL/GenBank/DDBJ databases">
        <authorList>
            <person name="Fogelqvist Johan"/>
        </authorList>
    </citation>
    <scope>NUCLEOTIDE SEQUENCE [LARGE SCALE GENOMIC DNA]</scope>
    <source>
        <strain evidence="3">VL1</strain>
        <strain evidence="4">VL2</strain>
    </source>
</reference>
<proteinExistence type="predicted"/>
<name>A0A0G4MIQ8_VERLO</name>
<protein>
    <submittedName>
        <fullName evidence="4">Uncharacterized protein</fullName>
    </submittedName>
</protein>
<keyword evidence="5" id="KW-1185">Reference proteome</keyword>
<evidence type="ECO:0000313" key="3">
    <source>
        <dbReference type="EMBL" id="CRK13411.1"/>
    </source>
</evidence>
<evidence type="ECO:0000256" key="1">
    <source>
        <dbReference type="SAM" id="MobiDB-lite"/>
    </source>
</evidence>
<evidence type="ECO:0000256" key="2">
    <source>
        <dbReference type="SAM" id="SignalP"/>
    </source>
</evidence>
<accession>A0A0G4MIQ8</accession>
<evidence type="ECO:0000313" key="5">
    <source>
        <dbReference type="Proteomes" id="UP000044602"/>
    </source>
</evidence>
<feature type="signal peptide" evidence="2">
    <location>
        <begin position="1"/>
        <end position="18"/>
    </location>
</feature>
<dbReference type="Proteomes" id="UP000044602">
    <property type="component" value="Unassembled WGS sequence"/>
</dbReference>
<dbReference type="Proteomes" id="UP000045706">
    <property type="component" value="Unassembled WGS sequence"/>
</dbReference>
<dbReference type="AlphaFoldDB" id="A0A0G4MIQ8"/>
<organism evidence="4 6">
    <name type="scientific">Verticillium longisporum</name>
    <name type="common">Verticillium dahliae var. longisporum</name>
    <dbReference type="NCBI Taxonomy" id="100787"/>
    <lineage>
        <taxon>Eukaryota</taxon>
        <taxon>Fungi</taxon>
        <taxon>Dikarya</taxon>
        <taxon>Ascomycota</taxon>
        <taxon>Pezizomycotina</taxon>
        <taxon>Sordariomycetes</taxon>
        <taxon>Hypocreomycetidae</taxon>
        <taxon>Glomerellales</taxon>
        <taxon>Plectosphaerellaceae</taxon>
        <taxon>Verticillium</taxon>
    </lineage>
</organism>
<keyword evidence="2" id="KW-0732">Signal</keyword>
<dbReference type="EMBL" id="CVQH01004558">
    <property type="protein sequence ID" value="CRK13411.1"/>
    <property type="molecule type" value="Genomic_DNA"/>
</dbReference>
<feature type="compositionally biased region" description="Gly residues" evidence="1">
    <location>
        <begin position="55"/>
        <end position="66"/>
    </location>
</feature>
<sequence>MKLSWITLVAAQLSAVSALPTSIDRGSALVSRGGRAADAGEAGAGAEIGASEPAVGGGAGGKAGGEAGEENKANEVEQQAQFDTPIAVGGNNIKTDTLYPPGVNGVFEVELQGPVGRTLTVTENKSPAAPPAGFIAVEPVSWIISLAEGTDGLTLQKVDYILNANNTLDISKGQAARLCTETNAFVIGPAVGELEFEREENELTVTVANINGEFAFFIPDPAAVAAPPAVPAPPAGTATPTAPATGEALSGQALMDAILAHLSGPA</sequence>
<feature type="compositionally biased region" description="Low complexity" evidence="1">
    <location>
        <begin position="43"/>
        <end position="54"/>
    </location>
</feature>
<feature type="chain" id="PRO_5010031323" evidence="2">
    <location>
        <begin position="19"/>
        <end position="266"/>
    </location>
</feature>
<feature type="region of interest" description="Disordered" evidence="1">
    <location>
        <begin position="43"/>
        <end position="75"/>
    </location>
</feature>
<evidence type="ECO:0000313" key="4">
    <source>
        <dbReference type="EMBL" id="CRK34037.1"/>
    </source>
</evidence>
<dbReference type="EMBL" id="CVQI01026335">
    <property type="protein sequence ID" value="CRK34037.1"/>
    <property type="molecule type" value="Genomic_DNA"/>
</dbReference>
<evidence type="ECO:0000313" key="6">
    <source>
        <dbReference type="Proteomes" id="UP000045706"/>
    </source>
</evidence>
<gene>
    <name evidence="3" type="ORF">BN1708_010808</name>
    <name evidence="4" type="ORF">BN1723_014808</name>
</gene>